<dbReference type="RefSeq" id="WP_015772342.1">
    <property type="nucleotide sequence ID" value="NC_013174.1"/>
</dbReference>
<dbReference type="Gene3D" id="2.60.40.2700">
    <property type="match status" value="2"/>
</dbReference>
<gene>
    <name evidence="1" type="ordered locus">Jden_2076</name>
</gene>
<name>C7R0Z0_JONDD</name>
<evidence type="ECO:0000313" key="2">
    <source>
        <dbReference type="Proteomes" id="UP000000628"/>
    </source>
</evidence>
<dbReference type="EMBL" id="CP001706">
    <property type="protein sequence ID" value="ACV09714.1"/>
    <property type="molecule type" value="Genomic_DNA"/>
</dbReference>
<dbReference type="KEGG" id="jde:Jden_2076"/>
<dbReference type="STRING" id="471856.Jden_2076"/>
<protein>
    <submittedName>
        <fullName evidence="1">Uncharacterized protein</fullName>
    </submittedName>
</protein>
<dbReference type="HOGENOM" id="CLU_587641_0_0_11"/>
<dbReference type="eggNOG" id="COG3942">
    <property type="taxonomic scope" value="Bacteria"/>
</dbReference>
<dbReference type="AlphaFoldDB" id="C7R0Z0"/>
<keyword evidence="2" id="KW-1185">Reference proteome</keyword>
<evidence type="ECO:0000313" key="1">
    <source>
        <dbReference type="EMBL" id="ACV09714.1"/>
    </source>
</evidence>
<sequence length="465" mass="50257">MTTRHDGYESEPLFEAHPAQETVSNTPSAIQFTVEGTPPFAPRERVVSVGEELRIDVSALDVTPAADDIQVRWENGHVGPTYRVQPEDVGTTLRAVAIFASHDVEPLHVEVERASVIPAPAPSIDRSLISVAPSLTEADPDSSDASSVIEEALKEALGDHPAVHALSPQTFAAQELVPLLVAVDADAFSQPVDRVDIALVINGVIMQRVENIAPERLGSGKDGVYLLAEDGTDIDVYRAELTPPAGSEGSVAAIDVRGSSAGSEEGSARITVGVIGAGRTLALHTERGVTFKEPRVGRKSSVKVRLDDFTPQAEELSWQWLVDSRPVKGATTSRYKVRPKDRGRVISVAVLAQREGYLHTLVEVNLGVALPGDAMEYHGPDLDIDGEPVVGHTLSVSGFDPGFLDRRPSDIEIQWMRGQRIIPKAHGWDYTVTPQDQGQWLWARIIVKKRGYRATIISTSAVEIA</sequence>
<proteinExistence type="predicted"/>
<dbReference type="OrthoDB" id="614750at2"/>
<reference evidence="1 2" key="1">
    <citation type="journal article" date="2009" name="Stand. Genomic Sci.">
        <title>Complete genome sequence of Jonesia denitrificans type strain (Prevot 55134).</title>
        <authorList>
            <person name="Pukall R."/>
            <person name="Gehrich-Schroter G."/>
            <person name="Lapidus A."/>
            <person name="Nolan M."/>
            <person name="Glavina Del Rio T."/>
            <person name="Lucas S."/>
            <person name="Chen F."/>
            <person name="Tice H."/>
            <person name="Pitluck S."/>
            <person name="Cheng J.F."/>
            <person name="Copeland A."/>
            <person name="Saunders E."/>
            <person name="Brettin T."/>
            <person name="Detter J.C."/>
            <person name="Bruce D."/>
            <person name="Goodwin L."/>
            <person name="Pati A."/>
            <person name="Ivanova N."/>
            <person name="Mavromatis K."/>
            <person name="Ovchinnikova G."/>
            <person name="Chen A."/>
            <person name="Palaniappan K."/>
            <person name="Land M."/>
            <person name="Hauser L."/>
            <person name="Chang Y.J."/>
            <person name="Jeffries C.D."/>
            <person name="Chain P."/>
            <person name="Goker M."/>
            <person name="Bristow J."/>
            <person name="Eisen J.A."/>
            <person name="Markowitz V."/>
            <person name="Hugenholtz P."/>
            <person name="Kyrpides N.C."/>
            <person name="Klenk H.P."/>
            <person name="Han C."/>
        </authorList>
    </citation>
    <scope>NUCLEOTIDE SEQUENCE [LARGE SCALE GENOMIC DNA]</scope>
    <source>
        <strain evidence="2">ATCC 14870 / DSM 20603 / BCRC 15368 / CIP 55.134 / JCM 11481 / NBRC 15587 / NCTC 10816 / Prevot 55134</strain>
    </source>
</reference>
<organism evidence="1 2">
    <name type="scientific">Jonesia denitrificans (strain ATCC 14870 / DSM 20603 / BCRC 15368 / CIP 55.134 / JCM 11481 / NBRC 15587 / NCTC 10816 / Prevot 55134)</name>
    <name type="common">Listeria denitrificans</name>
    <dbReference type="NCBI Taxonomy" id="471856"/>
    <lineage>
        <taxon>Bacteria</taxon>
        <taxon>Bacillati</taxon>
        <taxon>Actinomycetota</taxon>
        <taxon>Actinomycetes</taxon>
        <taxon>Micrococcales</taxon>
        <taxon>Jonesiaceae</taxon>
        <taxon>Jonesia</taxon>
    </lineage>
</organism>
<dbReference type="Proteomes" id="UP000000628">
    <property type="component" value="Chromosome"/>
</dbReference>
<accession>C7R0Z0</accession>